<dbReference type="VEuPathDB" id="TrichDB:TVAG_063600"/>
<feature type="compositionally biased region" description="Basic and acidic residues" evidence="1">
    <location>
        <begin position="169"/>
        <end position="184"/>
    </location>
</feature>
<gene>
    <name evidence="2" type="ORF">TVAG_063600</name>
</gene>
<dbReference type="KEGG" id="tva:4761695"/>
<proteinExistence type="predicted"/>
<dbReference type="EMBL" id="DS113492">
    <property type="protein sequence ID" value="EAY03847.1"/>
    <property type="molecule type" value="Genomic_DNA"/>
</dbReference>
<feature type="region of interest" description="Disordered" evidence="1">
    <location>
        <begin position="147"/>
        <end position="192"/>
    </location>
</feature>
<organism evidence="2 3">
    <name type="scientific">Trichomonas vaginalis (strain ATCC PRA-98 / G3)</name>
    <dbReference type="NCBI Taxonomy" id="412133"/>
    <lineage>
        <taxon>Eukaryota</taxon>
        <taxon>Metamonada</taxon>
        <taxon>Parabasalia</taxon>
        <taxon>Trichomonadida</taxon>
        <taxon>Trichomonadidae</taxon>
        <taxon>Trichomonas</taxon>
    </lineage>
</organism>
<name>A2EU30_TRIV3</name>
<evidence type="ECO:0000313" key="2">
    <source>
        <dbReference type="EMBL" id="EAY03847.1"/>
    </source>
</evidence>
<protein>
    <submittedName>
        <fullName evidence="2">Uncharacterized protein</fullName>
    </submittedName>
</protein>
<evidence type="ECO:0000313" key="3">
    <source>
        <dbReference type="Proteomes" id="UP000001542"/>
    </source>
</evidence>
<sequence>MIDIFSTNNIPDCINKFKIKIIQKNPQRVDYVSYTYAITTIPSELGVLFNHLKESICVNDKIFYTFNEANLYYDFYNTCTILSIDPNNKNNEKLRSFTMDGFYARPSAGMLCLSALYSITSIFRSNTDQPLPIQEEPHELEQTIPENDVPLETEQSQSKKANPVVVQRTRPDHGNYHTLERDSQPQEFSSIY</sequence>
<evidence type="ECO:0000256" key="1">
    <source>
        <dbReference type="SAM" id="MobiDB-lite"/>
    </source>
</evidence>
<dbReference type="Proteomes" id="UP000001542">
    <property type="component" value="Unassembled WGS sequence"/>
</dbReference>
<dbReference type="RefSeq" id="XP_001316070.1">
    <property type="nucleotide sequence ID" value="XM_001316035.1"/>
</dbReference>
<keyword evidence="3" id="KW-1185">Reference proteome</keyword>
<reference evidence="2" key="2">
    <citation type="journal article" date="2007" name="Science">
        <title>Draft genome sequence of the sexually transmitted pathogen Trichomonas vaginalis.</title>
        <authorList>
            <person name="Carlton J.M."/>
            <person name="Hirt R.P."/>
            <person name="Silva J.C."/>
            <person name="Delcher A.L."/>
            <person name="Schatz M."/>
            <person name="Zhao Q."/>
            <person name="Wortman J.R."/>
            <person name="Bidwell S.L."/>
            <person name="Alsmark U.C.M."/>
            <person name="Besteiro S."/>
            <person name="Sicheritz-Ponten T."/>
            <person name="Noel C.J."/>
            <person name="Dacks J.B."/>
            <person name="Foster P.G."/>
            <person name="Simillion C."/>
            <person name="Van de Peer Y."/>
            <person name="Miranda-Saavedra D."/>
            <person name="Barton G.J."/>
            <person name="Westrop G.D."/>
            <person name="Mueller S."/>
            <person name="Dessi D."/>
            <person name="Fiori P.L."/>
            <person name="Ren Q."/>
            <person name="Paulsen I."/>
            <person name="Zhang H."/>
            <person name="Bastida-Corcuera F.D."/>
            <person name="Simoes-Barbosa A."/>
            <person name="Brown M.T."/>
            <person name="Hayes R.D."/>
            <person name="Mukherjee M."/>
            <person name="Okumura C.Y."/>
            <person name="Schneider R."/>
            <person name="Smith A.J."/>
            <person name="Vanacova S."/>
            <person name="Villalvazo M."/>
            <person name="Haas B.J."/>
            <person name="Pertea M."/>
            <person name="Feldblyum T.V."/>
            <person name="Utterback T.R."/>
            <person name="Shu C.L."/>
            <person name="Osoegawa K."/>
            <person name="de Jong P.J."/>
            <person name="Hrdy I."/>
            <person name="Horvathova L."/>
            <person name="Zubacova Z."/>
            <person name="Dolezal P."/>
            <person name="Malik S.B."/>
            <person name="Logsdon J.M. Jr."/>
            <person name="Henze K."/>
            <person name="Gupta A."/>
            <person name="Wang C.C."/>
            <person name="Dunne R.L."/>
            <person name="Upcroft J.A."/>
            <person name="Upcroft P."/>
            <person name="White O."/>
            <person name="Salzberg S.L."/>
            <person name="Tang P."/>
            <person name="Chiu C.-H."/>
            <person name="Lee Y.-S."/>
            <person name="Embley T.M."/>
            <person name="Coombs G.H."/>
            <person name="Mottram J.C."/>
            <person name="Tachezy J."/>
            <person name="Fraser-Liggett C.M."/>
            <person name="Johnson P.J."/>
        </authorList>
    </citation>
    <scope>NUCLEOTIDE SEQUENCE [LARGE SCALE GENOMIC DNA]</scope>
    <source>
        <strain evidence="2">G3</strain>
    </source>
</reference>
<accession>A2EU30</accession>
<dbReference type="VEuPathDB" id="TrichDB:TVAGG3_0955140"/>
<dbReference type="InParanoid" id="A2EU30"/>
<reference evidence="2" key="1">
    <citation type="submission" date="2006-10" db="EMBL/GenBank/DDBJ databases">
        <authorList>
            <person name="Amadeo P."/>
            <person name="Zhao Q."/>
            <person name="Wortman J."/>
            <person name="Fraser-Liggett C."/>
            <person name="Carlton J."/>
        </authorList>
    </citation>
    <scope>NUCLEOTIDE SEQUENCE</scope>
    <source>
        <strain evidence="2">G3</strain>
    </source>
</reference>
<dbReference type="AlphaFoldDB" id="A2EU30"/>